<dbReference type="GO" id="GO:0016579">
    <property type="term" value="P:protein deubiquitination"/>
    <property type="evidence" value="ECO:0007669"/>
    <property type="project" value="InterPro"/>
</dbReference>
<dbReference type="InterPro" id="IPR000626">
    <property type="entry name" value="Ubiquitin-like_dom"/>
</dbReference>
<dbReference type="SMART" id="SM00213">
    <property type="entry name" value="UBQ"/>
    <property type="match status" value="1"/>
</dbReference>
<evidence type="ECO:0000256" key="7">
    <source>
        <dbReference type="SAM" id="MobiDB-lite"/>
    </source>
</evidence>
<sequence>MSVIPVKLKWSGKIFDVDLDTSESPTTFKMQVFSLTGVEPERMKILIKGTQMKDETDLSTVAIKPGQTLMVMGTASEIPVAPKEKIVFLEDMTENELAKTNQFPAGLVNIGNTCYLNSTVQCLRQIPELQESLQSYSGTNDVPSNLLAIFNQLSQTTRAIPPISLITYLRTAFPQFAQRNSAGHYEQQDAEEVWSQILSSMRGKVNFVEDYMTGELSSTLSNAEAEESIVSTEKFHKLDCHIDKETSYLSSGIKKSLVESISKHSATLNREVVYQRTSKICRLPKYLTVHFVRFFWRRDINKKAKIMKKVKFPFVLDTFEFLTAELQKRVGPGHDRVRETERKREEAEHERKRRKYLDGTAEVSGKGVEGSKICDTSGSAKSKTENTADNDSKVIDKTRGECITASYDLIGIITHQGASANGGHYIAWCKKTDASGEWWKFNDDKVSTVPESKIEELMGGGESDGAYVLLYRGKEANE</sequence>
<dbReference type="OMA" id="RKVQFPF"/>
<evidence type="ECO:0000313" key="11">
    <source>
        <dbReference type="Proteomes" id="UP000186594"/>
    </source>
</evidence>
<dbReference type="STRING" id="1198029.A0A1U7LHP0"/>
<evidence type="ECO:0000256" key="4">
    <source>
        <dbReference type="ARBA" id="ARBA00022801"/>
    </source>
</evidence>
<evidence type="ECO:0000256" key="1">
    <source>
        <dbReference type="ARBA" id="ARBA00000707"/>
    </source>
</evidence>
<feature type="region of interest" description="Disordered" evidence="7">
    <location>
        <begin position="332"/>
        <end position="389"/>
    </location>
</feature>
<accession>A0A1U7LHP0</accession>
<evidence type="ECO:0000313" key="10">
    <source>
        <dbReference type="EMBL" id="OLL22164.1"/>
    </source>
</evidence>
<dbReference type="GO" id="GO:0070628">
    <property type="term" value="F:proteasome binding"/>
    <property type="evidence" value="ECO:0007669"/>
    <property type="project" value="TreeGrafter"/>
</dbReference>
<dbReference type="SUPFAM" id="SSF54236">
    <property type="entry name" value="Ubiquitin-like"/>
    <property type="match status" value="1"/>
</dbReference>
<protein>
    <recommendedName>
        <fullName evidence="6">Ubiquitin carboxyl-terminal hydrolase</fullName>
        <ecNumber evidence="6">3.4.19.12</ecNumber>
    </recommendedName>
</protein>
<feature type="domain" description="Ubiquitin-like" evidence="8">
    <location>
        <begin position="4"/>
        <end position="72"/>
    </location>
</feature>
<dbReference type="EC" id="3.4.19.12" evidence="6"/>
<dbReference type="InterPro" id="IPR044635">
    <property type="entry name" value="UBP14-like"/>
</dbReference>
<reference evidence="10 11" key="1">
    <citation type="submission" date="2016-04" db="EMBL/GenBank/DDBJ databases">
        <title>Evolutionary innovation and constraint leading to complex multicellularity in the Ascomycota.</title>
        <authorList>
            <person name="Cisse O."/>
            <person name="Nguyen A."/>
            <person name="Hewitt D.A."/>
            <person name="Jedd G."/>
            <person name="Stajich J.E."/>
        </authorList>
    </citation>
    <scope>NUCLEOTIDE SEQUENCE [LARGE SCALE GENOMIC DNA]</scope>
    <source>
        <strain evidence="10 11">DAH-3</strain>
    </source>
</reference>
<dbReference type="PROSITE" id="PS50235">
    <property type="entry name" value="USP_3"/>
    <property type="match status" value="1"/>
</dbReference>
<keyword evidence="2 6" id="KW-0645">Protease</keyword>
<dbReference type="SUPFAM" id="SSF54001">
    <property type="entry name" value="Cysteine proteinases"/>
    <property type="match status" value="1"/>
</dbReference>
<dbReference type="Pfam" id="PF00240">
    <property type="entry name" value="ubiquitin"/>
    <property type="match status" value="1"/>
</dbReference>
<keyword evidence="11" id="KW-1185">Reference proteome</keyword>
<feature type="domain" description="USP" evidence="9">
    <location>
        <begin position="105"/>
        <end position="474"/>
    </location>
</feature>
<evidence type="ECO:0000259" key="8">
    <source>
        <dbReference type="PROSITE" id="PS50053"/>
    </source>
</evidence>
<dbReference type="Gene3D" id="3.90.70.10">
    <property type="entry name" value="Cysteine proteinases"/>
    <property type="match status" value="1"/>
</dbReference>
<keyword evidence="5 6" id="KW-0788">Thiol protease</keyword>
<comment type="catalytic activity">
    <reaction evidence="1 6">
        <text>Thiol-dependent hydrolysis of ester, thioester, amide, peptide and isopeptide bonds formed by the C-terminal Gly of ubiquitin (a 76-residue protein attached to proteins as an intracellular targeting signal).</text>
        <dbReference type="EC" id="3.4.19.12"/>
    </reaction>
</comment>
<dbReference type="GO" id="GO:0043161">
    <property type="term" value="P:proteasome-mediated ubiquitin-dependent protein catabolic process"/>
    <property type="evidence" value="ECO:0007669"/>
    <property type="project" value="InterPro"/>
</dbReference>
<dbReference type="Gene3D" id="3.10.20.90">
    <property type="entry name" value="Phosphatidylinositol 3-kinase Catalytic Subunit, Chain A, domain 1"/>
    <property type="match status" value="1"/>
</dbReference>
<dbReference type="PROSITE" id="PS00972">
    <property type="entry name" value="USP_1"/>
    <property type="match status" value="1"/>
</dbReference>
<dbReference type="InterPro" id="IPR018200">
    <property type="entry name" value="USP_CS"/>
</dbReference>
<evidence type="ECO:0000259" key="9">
    <source>
        <dbReference type="PROSITE" id="PS50235"/>
    </source>
</evidence>
<dbReference type="OrthoDB" id="333239at2759"/>
<feature type="compositionally biased region" description="Basic and acidic residues" evidence="7">
    <location>
        <begin position="332"/>
        <end position="350"/>
    </location>
</feature>
<dbReference type="PANTHER" id="PTHR43982:SF1">
    <property type="entry name" value="UBIQUITIN CARBOXYL-TERMINAL HYDROLASE 14"/>
    <property type="match status" value="1"/>
</dbReference>
<comment type="caution">
    <text evidence="10">The sequence shown here is derived from an EMBL/GenBank/DDBJ whole genome shotgun (WGS) entry which is preliminary data.</text>
</comment>
<keyword evidence="3 6" id="KW-0833">Ubl conjugation pathway</keyword>
<gene>
    <name evidence="10" type="ORF">NEOLI_002221</name>
</gene>
<organism evidence="10 11">
    <name type="scientific">Neolecta irregularis (strain DAH-3)</name>
    <dbReference type="NCBI Taxonomy" id="1198029"/>
    <lineage>
        <taxon>Eukaryota</taxon>
        <taxon>Fungi</taxon>
        <taxon>Dikarya</taxon>
        <taxon>Ascomycota</taxon>
        <taxon>Taphrinomycotina</taxon>
        <taxon>Neolectales</taxon>
        <taxon>Neolectaceae</taxon>
        <taxon>Neolecta</taxon>
    </lineage>
</organism>
<dbReference type="InterPro" id="IPR029071">
    <property type="entry name" value="Ubiquitin-like_domsf"/>
</dbReference>
<dbReference type="PANTHER" id="PTHR43982">
    <property type="entry name" value="UBIQUITIN CARBOXYL-TERMINAL HYDROLASE"/>
    <property type="match status" value="1"/>
</dbReference>
<dbReference type="AlphaFoldDB" id="A0A1U7LHP0"/>
<dbReference type="InterPro" id="IPR038765">
    <property type="entry name" value="Papain-like_cys_pep_sf"/>
</dbReference>
<keyword evidence="4 6" id="KW-0378">Hydrolase</keyword>
<dbReference type="InterPro" id="IPR001394">
    <property type="entry name" value="Peptidase_C19_UCH"/>
</dbReference>
<dbReference type="Proteomes" id="UP000186594">
    <property type="component" value="Unassembled WGS sequence"/>
</dbReference>
<dbReference type="InterPro" id="IPR028889">
    <property type="entry name" value="USP"/>
</dbReference>
<evidence type="ECO:0000256" key="5">
    <source>
        <dbReference type="ARBA" id="ARBA00022807"/>
    </source>
</evidence>
<dbReference type="EMBL" id="LXFE01003800">
    <property type="protein sequence ID" value="OLL22164.1"/>
    <property type="molecule type" value="Genomic_DNA"/>
</dbReference>
<dbReference type="GO" id="GO:0061136">
    <property type="term" value="P:regulation of proteasomal protein catabolic process"/>
    <property type="evidence" value="ECO:0007669"/>
    <property type="project" value="TreeGrafter"/>
</dbReference>
<comment type="similarity">
    <text evidence="6">Belongs to the peptidase C19 family.</text>
</comment>
<evidence type="ECO:0000256" key="6">
    <source>
        <dbReference type="RuleBase" id="RU366025"/>
    </source>
</evidence>
<name>A0A1U7LHP0_NEOID</name>
<evidence type="ECO:0000256" key="2">
    <source>
        <dbReference type="ARBA" id="ARBA00022670"/>
    </source>
</evidence>
<dbReference type="CDD" id="cd16104">
    <property type="entry name" value="Ubl_USP14_like"/>
    <property type="match status" value="1"/>
</dbReference>
<dbReference type="PROSITE" id="PS50053">
    <property type="entry name" value="UBIQUITIN_2"/>
    <property type="match status" value="1"/>
</dbReference>
<dbReference type="Pfam" id="PF00443">
    <property type="entry name" value="UCH"/>
    <property type="match status" value="1"/>
</dbReference>
<dbReference type="PROSITE" id="PS00973">
    <property type="entry name" value="USP_2"/>
    <property type="match status" value="1"/>
</dbReference>
<evidence type="ECO:0000256" key="3">
    <source>
        <dbReference type="ARBA" id="ARBA00022786"/>
    </source>
</evidence>
<dbReference type="GO" id="GO:0004843">
    <property type="term" value="F:cysteine-type deubiquitinase activity"/>
    <property type="evidence" value="ECO:0007669"/>
    <property type="project" value="UniProtKB-UniRule"/>
</dbReference>
<proteinExistence type="inferred from homology"/>